<accession>A0A562QJL1</accession>
<comment type="caution">
    <text evidence="1">The sequence shown here is derived from an EMBL/GenBank/DDBJ whole genome shotgun (WGS) entry which is preliminary data.</text>
</comment>
<dbReference type="Proteomes" id="UP000315711">
    <property type="component" value="Unassembled WGS sequence"/>
</dbReference>
<evidence type="ECO:0000313" key="2">
    <source>
        <dbReference type="Proteomes" id="UP000315711"/>
    </source>
</evidence>
<organism evidence="1 2">
    <name type="scientific">Halalkalibacter nanhaiisediminis</name>
    <dbReference type="NCBI Taxonomy" id="688079"/>
    <lineage>
        <taxon>Bacteria</taxon>
        <taxon>Bacillati</taxon>
        <taxon>Bacillota</taxon>
        <taxon>Bacilli</taxon>
        <taxon>Bacillales</taxon>
        <taxon>Bacillaceae</taxon>
        <taxon>Halalkalibacter</taxon>
    </lineage>
</organism>
<dbReference type="RefSeq" id="WP_144449952.1">
    <property type="nucleotide sequence ID" value="NZ_VLKZ01000004.1"/>
</dbReference>
<proteinExistence type="predicted"/>
<dbReference type="AlphaFoldDB" id="A0A562QJL1"/>
<sequence length="102" mass="11249">MAIKRFVIGLGVGLAAGYFLRPTIEGERLTPERVLKEVKQKVASTHAISGSWIHMLPEKIEQNHLSYEVYRGGLSTTTEQGTVQYEFLADTKTGTVIALQTA</sequence>
<evidence type="ECO:0000313" key="1">
    <source>
        <dbReference type="EMBL" id="TWI56921.1"/>
    </source>
</evidence>
<dbReference type="EMBL" id="VLKZ01000004">
    <property type="protein sequence ID" value="TWI56921.1"/>
    <property type="molecule type" value="Genomic_DNA"/>
</dbReference>
<name>A0A562QJL1_9BACI</name>
<dbReference type="OrthoDB" id="2989832at2"/>
<gene>
    <name evidence="1" type="ORF">IQ10_01613</name>
</gene>
<protein>
    <submittedName>
        <fullName evidence="1">Putative small secreted protein</fullName>
    </submittedName>
</protein>
<keyword evidence="2" id="KW-1185">Reference proteome</keyword>
<reference evidence="1 2" key="1">
    <citation type="journal article" date="2015" name="Stand. Genomic Sci.">
        <title>Genomic Encyclopedia of Bacterial and Archaeal Type Strains, Phase III: the genomes of soil and plant-associated and newly described type strains.</title>
        <authorList>
            <person name="Whitman W.B."/>
            <person name="Woyke T."/>
            <person name="Klenk H.P."/>
            <person name="Zhou Y."/>
            <person name="Lilburn T.G."/>
            <person name="Beck B.J."/>
            <person name="De Vos P."/>
            <person name="Vandamme P."/>
            <person name="Eisen J.A."/>
            <person name="Garrity G."/>
            <person name="Hugenholtz P."/>
            <person name="Kyrpides N.C."/>
        </authorList>
    </citation>
    <scope>NUCLEOTIDE SEQUENCE [LARGE SCALE GENOMIC DNA]</scope>
    <source>
        <strain evidence="1 2">CGMCC 1.10116</strain>
    </source>
</reference>